<name>X1GL05_9ZZZZ</name>
<dbReference type="SUPFAM" id="SSF46785">
    <property type="entry name" value="Winged helix' DNA-binding domain"/>
    <property type="match status" value="1"/>
</dbReference>
<evidence type="ECO:0000313" key="1">
    <source>
        <dbReference type="EMBL" id="GAH57877.1"/>
    </source>
</evidence>
<sequence>MVYNNNYCKRSEFLEDPLSINQSSLSKNLSLLIEKGFVIKEDGKYVITLAGKSEYSRMLQNYDLDRQTILEEEGKRIEDNTKKTLQIFEKFNIKDEDIQFRFLNNILRLYYEKVKPILKDEEVFHKILLFLVFRLIESNIVHLKVALT</sequence>
<organism evidence="1">
    <name type="scientific">marine sediment metagenome</name>
    <dbReference type="NCBI Taxonomy" id="412755"/>
    <lineage>
        <taxon>unclassified sequences</taxon>
        <taxon>metagenomes</taxon>
        <taxon>ecological metagenomes</taxon>
    </lineage>
</organism>
<gene>
    <name evidence="1" type="ORF">S03H2_30660</name>
</gene>
<protein>
    <recommendedName>
        <fullName evidence="2">ArnR1-like winged helix-turn-helix domain-containing protein</fullName>
    </recommendedName>
</protein>
<dbReference type="AlphaFoldDB" id="X1GL05"/>
<reference evidence="1" key="1">
    <citation type="journal article" date="2014" name="Front. Microbiol.">
        <title>High frequency of phylogenetically diverse reductive dehalogenase-homologous genes in deep subseafloor sedimentary metagenomes.</title>
        <authorList>
            <person name="Kawai M."/>
            <person name="Futagami T."/>
            <person name="Toyoda A."/>
            <person name="Takaki Y."/>
            <person name="Nishi S."/>
            <person name="Hori S."/>
            <person name="Arai W."/>
            <person name="Tsubouchi T."/>
            <person name="Morono Y."/>
            <person name="Uchiyama I."/>
            <person name="Ito T."/>
            <person name="Fujiyama A."/>
            <person name="Inagaki F."/>
            <person name="Takami H."/>
        </authorList>
    </citation>
    <scope>NUCLEOTIDE SEQUENCE</scope>
    <source>
        <strain evidence="1">Expedition CK06-06</strain>
    </source>
</reference>
<dbReference type="EMBL" id="BARU01018557">
    <property type="protein sequence ID" value="GAH57877.1"/>
    <property type="molecule type" value="Genomic_DNA"/>
</dbReference>
<dbReference type="InterPro" id="IPR036390">
    <property type="entry name" value="WH_DNA-bd_sf"/>
</dbReference>
<accession>X1GL05</accession>
<comment type="caution">
    <text evidence="1">The sequence shown here is derived from an EMBL/GenBank/DDBJ whole genome shotgun (WGS) entry which is preliminary data.</text>
</comment>
<proteinExistence type="predicted"/>
<evidence type="ECO:0008006" key="2">
    <source>
        <dbReference type="Google" id="ProtNLM"/>
    </source>
</evidence>